<keyword evidence="3" id="KW-1185">Reference proteome</keyword>
<keyword evidence="1" id="KW-1133">Transmembrane helix</keyword>
<name>A0A344TKI4_9BACT</name>
<dbReference type="InterPro" id="IPR025738">
    <property type="entry name" value="BatD"/>
</dbReference>
<protein>
    <recommendedName>
        <fullName evidence="4">Oxygen tolerance</fullName>
    </recommendedName>
</protein>
<feature type="transmembrane region" description="Helical" evidence="1">
    <location>
        <begin position="462"/>
        <end position="482"/>
    </location>
</feature>
<reference evidence="2 3" key="1">
    <citation type="submission" date="2018-07" db="EMBL/GenBank/DDBJ databases">
        <title>Genome sequencing of Runella.</title>
        <authorList>
            <person name="Baek M.-G."/>
            <person name="Yi H."/>
        </authorList>
    </citation>
    <scope>NUCLEOTIDE SEQUENCE [LARGE SCALE GENOMIC DNA]</scope>
    <source>
        <strain evidence="2 3">HYN0085</strain>
    </source>
</reference>
<dbReference type="AlphaFoldDB" id="A0A344TKI4"/>
<dbReference type="Proteomes" id="UP000251993">
    <property type="component" value="Chromosome"/>
</dbReference>
<proteinExistence type="predicted"/>
<evidence type="ECO:0000313" key="3">
    <source>
        <dbReference type="Proteomes" id="UP000251993"/>
    </source>
</evidence>
<dbReference type="OrthoDB" id="2079210at2"/>
<dbReference type="Pfam" id="PF13584">
    <property type="entry name" value="BatD"/>
    <property type="match status" value="2"/>
</dbReference>
<keyword evidence="1" id="KW-0812">Transmembrane</keyword>
<organism evidence="2 3">
    <name type="scientific">Runella rosea</name>
    <dbReference type="NCBI Taxonomy" id="2259595"/>
    <lineage>
        <taxon>Bacteria</taxon>
        <taxon>Pseudomonadati</taxon>
        <taxon>Bacteroidota</taxon>
        <taxon>Cytophagia</taxon>
        <taxon>Cytophagales</taxon>
        <taxon>Spirosomataceae</taxon>
        <taxon>Runella</taxon>
    </lineage>
</organism>
<evidence type="ECO:0000313" key="2">
    <source>
        <dbReference type="EMBL" id="AXE19155.1"/>
    </source>
</evidence>
<dbReference type="PANTHER" id="PTHR40940">
    <property type="entry name" value="PROTEIN BATD-RELATED"/>
    <property type="match status" value="1"/>
</dbReference>
<keyword evidence="1" id="KW-0472">Membrane</keyword>
<dbReference type="KEGG" id="run:DR864_16050"/>
<dbReference type="EMBL" id="CP030850">
    <property type="protein sequence ID" value="AXE19155.1"/>
    <property type="molecule type" value="Genomic_DNA"/>
</dbReference>
<gene>
    <name evidence="2" type="ORF">DR864_16050</name>
</gene>
<evidence type="ECO:0000256" key="1">
    <source>
        <dbReference type="SAM" id="Phobius"/>
    </source>
</evidence>
<accession>A0A344TKI4</accession>
<evidence type="ECO:0008006" key="4">
    <source>
        <dbReference type="Google" id="ProtNLM"/>
    </source>
</evidence>
<sequence>MSYESVNFALNITMKKENRYILFLIFFWTISIAQSQVAENPFEIEFSGTKINVQEPFTISVKVTGLEQVPLISFPDNIKNFQKRESSRSSLTNQVGGKTIVTYTISQNYYPVKTGTFTIGSLEILVNKQILRSEGTTVTVESATEEETEEISQESAEISAELEKEASQGVFLAVSVDKKRVYVQQGFNLRLSLLVSENNAAEMDFYEVEKQLEKVLKLLKPANCWEENFGIQEIPDIPITINGKRFTEYRIYQASFFPLNNQSIRLPSVGWMMKMITKSEEGKDVVALKTYASKPLTIEIMSLPPHPLGNQVIVGNFRLEERINSSQLKTGNSYRYNFSIVGEGNIQSIREPTFTNMALFDVYPPDIENNIVRQKNRISGAKTFQYQVIPKQSGNFSLNNLVFWVYFNPQKQRYDTLRSTLNLAIVGENVQNTQLLTSDAESVYNGIEQWDSMKPVVDYQTIIRNIANILIVIMLIVMIFMFRK</sequence>
<dbReference type="PANTHER" id="PTHR40940:SF2">
    <property type="entry name" value="BATD"/>
    <property type="match status" value="1"/>
</dbReference>